<organism evidence="1 2">
    <name type="scientific">Bartonella ancashensis</name>
    <dbReference type="NCBI Taxonomy" id="1318743"/>
    <lineage>
        <taxon>Bacteria</taxon>
        <taxon>Pseudomonadati</taxon>
        <taxon>Pseudomonadota</taxon>
        <taxon>Alphaproteobacteria</taxon>
        <taxon>Hyphomicrobiales</taxon>
        <taxon>Bartonellaceae</taxon>
        <taxon>Bartonella</taxon>
    </lineage>
</organism>
<reference evidence="1 2" key="1">
    <citation type="journal article" date="2015" name="Genome Announc.">
        <title>Complete Genome Sequence of Bartonella ancashensis Strain 20.00, Isolated from the Blood of a Patient with Verruga Peruana.</title>
        <authorList>
            <person name="Hang J."/>
            <person name="Mullins K.E."/>
            <person name="Clifford R.J."/>
            <person name="Onmus-Leone F."/>
            <person name="Yang Y."/>
            <person name="Jiang J."/>
            <person name="Leguia M."/>
            <person name="Kasper M.R."/>
            <person name="Maguina C."/>
            <person name="Lesho E.P."/>
            <person name="Jarman R.G."/>
            <person name="Richards A.L."/>
            <person name="Blazes D."/>
        </authorList>
    </citation>
    <scope>NUCLEOTIDE SEQUENCE [LARGE SCALE GENOMIC DNA]</scope>
    <source>
        <strain evidence="1 2">20.00</strain>
    </source>
</reference>
<dbReference type="AlphaFoldDB" id="A0A0M4M4N1"/>
<dbReference type="InterPro" id="IPR008861">
    <property type="entry name" value="GpX-like"/>
</dbReference>
<dbReference type="STRING" id="1318743.PU02_0040"/>
<accession>A0A0M4M4N1</accession>
<proteinExistence type="predicted"/>
<dbReference type="Proteomes" id="UP000057213">
    <property type="component" value="Chromosome"/>
</dbReference>
<dbReference type="OrthoDB" id="8759063at2"/>
<dbReference type="Pfam" id="PF05489">
    <property type="entry name" value="Phage_tail_X"/>
    <property type="match status" value="1"/>
</dbReference>
<dbReference type="KEGG" id="banc:PU02_0040"/>
<gene>
    <name evidence="1" type="ORF">PU02_0040</name>
</gene>
<dbReference type="PATRIC" id="fig|1318743.3.peg.41"/>
<evidence type="ECO:0000313" key="2">
    <source>
        <dbReference type="Proteomes" id="UP000057213"/>
    </source>
</evidence>
<dbReference type="RefSeq" id="WP_053943573.1">
    <property type="nucleotide sequence ID" value="NZ_CP010401.1"/>
</dbReference>
<evidence type="ECO:0000313" key="1">
    <source>
        <dbReference type="EMBL" id="ALE02854.1"/>
    </source>
</evidence>
<dbReference type="EMBL" id="CP010401">
    <property type="protein sequence ID" value="ALE02854.1"/>
    <property type="molecule type" value="Genomic_DNA"/>
</dbReference>
<protein>
    <submittedName>
        <fullName evidence="1">Phage tail protein</fullName>
    </submittedName>
</protein>
<name>A0A0M4M4N1_9HYPH</name>
<keyword evidence="2" id="KW-1185">Reference proteome</keyword>
<sequence length="74" mass="8218">MGDVYVTKDGDMVDALCWKYYPKGQQALAVERVYAANYGLADYGVILKAGITIFFPALPYPKATPVIRLWGSKK</sequence>